<protein>
    <submittedName>
        <fullName evidence="1">Uncharacterized protein</fullName>
    </submittedName>
</protein>
<dbReference type="AlphaFoldDB" id="A0A835QEJ5"/>
<evidence type="ECO:0000313" key="2">
    <source>
        <dbReference type="Proteomes" id="UP000636800"/>
    </source>
</evidence>
<name>A0A835QEJ5_VANPL</name>
<keyword evidence="2" id="KW-1185">Reference proteome</keyword>
<proteinExistence type="predicted"/>
<accession>A0A835QEJ5</accession>
<sequence>MTQQLLRDMKWTKVAHKSNSNGHPTFSGAELLSCATVSHATSSSTGKCEQVVVSSSGVLSAAANGFWKSSWPSISPSFVQLYQIIGD</sequence>
<gene>
    <name evidence="1" type="ORF">HPP92_019237</name>
</gene>
<comment type="caution">
    <text evidence="1">The sequence shown here is derived from an EMBL/GenBank/DDBJ whole genome shotgun (WGS) entry which is preliminary data.</text>
</comment>
<dbReference type="Proteomes" id="UP000636800">
    <property type="component" value="Unassembled WGS sequence"/>
</dbReference>
<dbReference type="EMBL" id="JADCNL010000009">
    <property type="protein sequence ID" value="KAG0467657.1"/>
    <property type="molecule type" value="Genomic_DNA"/>
</dbReference>
<organism evidence="1 2">
    <name type="scientific">Vanilla planifolia</name>
    <name type="common">Vanilla</name>
    <dbReference type="NCBI Taxonomy" id="51239"/>
    <lineage>
        <taxon>Eukaryota</taxon>
        <taxon>Viridiplantae</taxon>
        <taxon>Streptophyta</taxon>
        <taxon>Embryophyta</taxon>
        <taxon>Tracheophyta</taxon>
        <taxon>Spermatophyta</taxon>
        <taxon>Magnoliopsida</taxon>
        <taxon>Liliopsida</taxon>
        <taxon>Asparagales</taxon>
        <taxon>Orchidaceae</taxon>
        <taxon>Vanilloideae</taxon>
        <taxon>Vanilleae</taxon>
        <taxon>Vanilla</taxon>
    </lineage>
</organism>
<dbReference type="OrthoDB" id="785686at2759"/>
<evidence type="ECO:0000313" key="1">
    <source>
        <dbReference type="EMBL" id="KAG0467657.1"/>
    </source>
</evidence>
<reference evidence="1 2" key="1">
    <citation type="journal article" date="2020" name="Nat. Food">
        <title>A phased Vanilla planifolia genome enables genetic improvement of flavour and production.</title>
        <authorList>
            <person name="Hasing T."/>
            <person name="Tang H."/>
            <person name="Brym M."/>
            <person name="Khazi F."/>
            <person name="Huang T."/>
            <person name="Chambers A.H."/>
        </authorList>
    </citation>
    <scope>NUCLEOTIDE SEQUENCE [LARGE SCALE GENOMIC DNA]</scope>
    <source>
        <tissue evidence="1">Leaf</tissue>
    </source>
</reference>